<organism evidence="13 14">
    <name type="scientific">Yanshouia hominis</name>
    <dbReference type="NCBI Taxonomy" id="2763673"/>
    <lineage>
        <taxon>Bacteria</taxon>
        <taxon>Bacillati</taxon>
        <taxon>Bacillota</taxon>
        <taxon>Clostridia</taxon>
        <taxon>Eubacteriales</taxon>
        <taxon>Oscillospiraceae</taxon>
        <taxon>Yanshouia</taxon>
    </lineage>
</organism>
<comment type="similarity">
    <text evidence="2 11">Belongs to the guanylate kinase family.</text>
</comment>
<dbReference type="InterPro" id="IPR017665">
    <property type="entry name" value="Guanylate_kinase"/>
</dbReference>
<evidence type="ECO:0000256" key="1">
    <source>
        <dbReference type="ARBA" id="ARBA00003531"/>
    </source>
</evidence>
<dbReference type="NCBIfam" id="TIGR03263">
    <property type="entry name" value="guanyl_kin"/>
    <property type="match status" value="1"/>
</dbReference>
<dbReference type="SMART" id="SM00072">
    <property type="entry name" value="GuKc"/>
    <property type="match status" value="1"/>
</dbReference>
<name>A0ABR7NG90_9FIRM</name>
<dbReference type="PANTHER" id="PTHR23117:SF13">
    <property type="entry name" value="GUANYLATE KINASE"/>
    <property type="match status" value="1"/>
</dbReference>
<protein>
    <recommendedName>
        <fullName evidence="4 11">Guanylate kinase</fullName>
        <ecNumber evidence="3 11">2.7.4.8</ecNumber>
    </recommendedName>
    <alternativeName>
        <fullName evidence="9 11">GMP kinase</fullName>
    </alternativeName>
</protein>
<feature type="domain" description="Guanylate kinase-like" evidence="12">
    <location>
        <begin position="5"/>
        <end position="183"/>
    </location>
</feature>
<evidence type="ECO:0000256" key="7">
    <source>
        <dbReference type="ARBA" id="ARBA00022777"/>
    </source>
</evidence>
<comment type="subcellular location">
    <subcellularLocation>
        <location evidence="11">Cytoplasm</location>
    </subcellularLocation>
</comment>
<dbReference type="RefSeq" id="WP_262399057.1">
    <property type="nucleotide sequence ID" value="NZ_JACRTB010000003.1"/>
</dbReference>
<evidence type="ECO:0000256" key="9">
    <source>
        <dbReference type="ARBA" id="ARBA00030128"/>
    </source>
</evidence>
<reference evidence="13 14" key="1">
    <citation type="submission" date="2020-08" db="EMBL/GenBank/DDBJ databases">
        <title>Genome public.</title>
        <authorList>
            <person name="Liu C."/>
            <person name="Sun Q."/>
        </authorList>
    </citation>
    <scope>NUCLEOTIDE SEQUENCE [LARGE SCALE GENOMIC DNA]</scope>
    <source>
        <strain evidence="13 14">BX1</strain>
    </source>
</reference>
<dbReference type="InterPro" id="IPR008144">
    <property type="entry name" value="Guanylate_kin-like_dom"/>
</dbReference>
<dbReference type="PROSITE" id="PS00856">
    <property type="entry name" value="GUANYLATE_KINASE_1"/>
    <property type="match status" value="1"/>
</dbReference>
<dbReference type="CDD" id="cd00071">
    <property type="entry name" value="GMPK"/>
    <property type="match status" value="1"/>
</dbReference>
<dbReference type="GO" id="GO:0004385">
    <property type="term" value="F:GMP kinase activity"/>
    <property type="evidence" value="ECO:0007669"/>
    <property type="project" value="UniProtKB-EC"/>
</dbReference>
<evidence type="ECO:0000259" key="12">
    <source>
        <dbReference type="PROSITE" id="PS50052"/>
    </source>
</evidence>
<evidence type="ECO:0000256" key="6">
    <source>
        <dbReference type="ARBA" id="ARBA00022741"/>
    </source>
</evidence>
<feature type="binding site" evidence="11">
    <location>
        <begin position="12"/>
        <end position="19"/>
    </location>
    <ligand>
        <name>ATP</name>
        <dbReference type="ChEBI" id="CHEBI:30616"/>
    </ligand>
</feature>
<evidence type="ECO:0000256" key="2">
    <source>
        <dbReference type="ARBA" id="ARBA00005790"/>
    </source>
</evidence>
<dbReference type="Gene3D" id="3.30.63.10">
    <property type="entry name" value="Guanylate Kinase phosphate binding domain"/>
    <property type="match status" value="1"/>
</dbReference>
<proteinExistence type="inferred from homology"/>
<keyword evidence="14" id="KW-1185">Reference proteome</keyword>
<comment type="catalytic activity">
    <reaction evidence="10 11">
        <text>GMP + ATP = GDP + ADP</text>
        <dbReference type="Rhea" id="RHEA:20780"/>
        <dbReference type="ChEBI" id="CHEBI:30616"/>
        <dbReference type="ChEBI" id="CHEBI:58115"/>
        <dbReference type="ChEBI" id="CHEBI:58189"/>
        <dbReference type="ChEBI" id="CHEBI:456216"/>
        <dbReference type="EC" id="2.7.4.8"/>
    </reaction>
</comment>
<keyword evidence="5 11" id="KW-0808">Transferase</keyword>
<keyword evidence="7 11" id="KW-0418">Kinase</keyword>
<dbReference type="EC" id="2.7.4.8" evidence="3 11"/>
<dbReference type="PROSITE" id="PS50052">
    <property type="entry name" value="GUANYLATE_KINASE_2"/>
    <property type="match status" value="1"/>
</dbReference>
<dbReference type="InterPro" id="IPR020590">
    <property type="entry name" value="Guanylate_kinase_CS"/>
</dbReference>
<keyword evidence="6 11" id="KW-0547">Nucleotide-binding</keyword>
<evidence type="ECO:0000256" key="8">
    <source>
        <dbReference type="ARBA" id="ARBA00022840"/>
    </source>
</evidence>
<evidence type="ECO:0000256" key="5">
    <source>
        <dbReference type="ARBA" id="ARBA00022679"/>
    </source>
</evidence>
<dbReference type="Proteomes" id="UP000658131">
    <property type="component" value="Unassembled WGS sequence"/>
</dbReference>
<keyword evidence="8 11" id="KW-0067">ATP-binding</keyword>
<dbReference type="InterPro" id="IPR008145">
    <property type="entry name" value="GK/Ca_channel_bsu"/>
</dbReference>
<sequence length="208" mass="23159">MSKRGQLVIYSGPSGVGKGTLLGPLLATEPGLVLSVSATTRAPREGEVDGVHYHFICREEFERLIAGGEMLEYTEYNGNYYGTPKKFVEQRLDAGYHVVLEIEVDGAMQVHRLCPDALMIFVMPPSFEELRHRLVTRGTESPEQCAGRLAAAVREISFAAQYDFIVINDEIETARQQLLCAIGAGKMLSRIQKNKIEEVLYHAQTCHD</sequence>
<dbReference type="Gene3D" id="3.40.50.300">
    <property type="entry name" value="P-loop containing nucleotide triphosphate hydrolases"/>
    <property type="match status" value="1"/>
</dbReference>
<dbReference type="EMBL" id="JACRTB010000003">
    <property type="protein sequence ID" value="MBC8575422.1"/>
    <property type="molecule type" value="Genomic_DNA"/>
</dbReference>
<evidence type="ECO:0000256" key="3">
    <source>
        <dbReference type="ARBA" id="ARBA00012961"/>
    </source>
</evidence>
<dbReference type="InterPro" id="IPR027417">
    <property type="entry name" value="P-loop_NTPase"/>
</dbReference>
<evidence type="ECO:0000256" key="11">
    <source>
        <dbReference type="HAMAP-Rule" id="MF_00328"/>
    </source>
</evidence>
<dbReference type="Pfam" id="PF00625">
    <property type="entry name" value="Guanylate_kin"/>
    <property type="match status" value="1"/>
</dbReference>
<gene>
    <name evidence="11 13" type="primary">gmk</name>
    <name evidence="13" type="ORF">H8717_03205</name>
</gene>
<evidence type="ECO:0000256" key="10">
    <source>
        <dbReference type="ARBA" id="ARBA00048594"/>
    </source>
</evidence>
<comment type="function">
    <text evidence="1 11">Essential for recycling GMP and indirectly, cGMP.</text>
</comment>
<accession>A0ABR7NG90</accession>
<comment type="caution">
    <text evidence="13">The sequence shown here is derived from an EMBL/GenBank/DDBJ whole genome shotgun (WGS) entry which is preliminary data.</text>
</comment>
<dbReference type="HAMAP" id="MF_00328">
    <property type="entry name" value="Guanylate_kinase"/>
    <property type="match status" value="1"/>
</dbReference>
<keyword evidence="11" id="KW-0963">Cytoplasm</keyword>
<dbReference type="PANTHER" id="PTHR23117">
    <property type="entry name" value="GUANYLATE KINASE-RELATED"/>
    <property type="match status" value="1"/>
</dbReference>
<evidence type="ECO:0000256" key="4">
    <source>
        <dbReference type="ARBA" id="ARBA00016296"/>
    </source>
</evidence>
<evidence type="ECO:0000313" key="14">
    <source>
        <dbReference type="Proteomes" id="UP000658131"/>
    </source>
</evidence>
<dbReference type="SUPFAM" id="SSF52540">
    <property type="entry name" value="P-loop containing nucleoside triphosphate hydrolases"/>
    <property type="match status" value="1"/>
</dbReference>
<evidence type="ECO:0000313" key="13">
    <source>
        <dbReference type="EMBL" id="MBC8575422.1"/>
    </source>
</evidence>